<keyword evidence="2" id="KW-0812">Transmembrane</keyword>
<evidence type="ECO:0000313" key="3">
    <source>
        <dbReference type="EMBL" id="RAK26888.1"/>
    </source>
</evidence>
<name>A0A327YYP8_9ACTN</name>
<keyword evidence="4" id="KW-1185">Reference proteome</keyword>
<protein>
    <submittedName>
        <fullName evidence="3">Uncharacterized protein DUF3515</fullName>
    </submittedName>
</protein>
<evidence type="ECO:0000256" key="2">
    <source>
        <dbReference type="SAM" id="Phobius"/>
    </source>
</evidence>
<organism evidence="3 4">
    <name type="scientific">Actinoplanes lutulentus</name>
    <dbReference type="NCBI Taxonomy" id="1287878"/>
    <lineage>
        <taxon>Bacteria</taxon>
        <taxon>Bacillati</taxon>
        <taxon>Actinomycetota</taxon>
        <taxon>Actinomycetes</taxon>
        <taxon>Micromonosporales</taxon>
        <taxon>Micromonosporaceae</taxon>
        <taxon>Actinoplanes</taxon>
    </lineage>
</organism>
<dbReference type="Pfam" id="PF12028">
    <property type="entry name" value="DUF3515"/>
    <property type="match status" value="1"/>
</dbReference>
<comment type="caution">
    <text evidence="3">The sequence shown here is derived from an EMBL/GenBank/DDBJ whole genome shotgun (WGS) entry which is preliminary data.</text>
</comment>
<reference evidence="3 4" key="1">
    <citation type="submission" date="2018-06" db="EMBL/GenBank/DDBJ databases">
        <title>Genomic Encyclopedia of Type Strains, Phase III (KMG-III): the genomes of soil and plant-associated and newly described type strains.</title>
        <authorList>
            <person name="Whitman W."/>
        </authorList>
    </citation>
    <scope>NUCLEOTIDE SEQUENCE [LARGE SCALE GENOMIC DNA]</scope>
    <source>
        <strain evidence="3 4">CGMCC 4.7090</strain>
    </source>
</reference>
<dbReference type="AlphaFoldDB" id="A0A327YYP8"/>
<accession>A0A327YYP8</accession>
<keyword evidence="2" id="KW-0472">Membrane</keyword>
<feature type="transmembrane region" description="Helical" evidence="2">
    <location>
        <begin position="29"/>
        <end position="52"/>
    </location>
</feature>
<dbReference type="Proteomes" id="UP000249341">
    <property type="component" value="Unassembled WGS sequence"/>
</dbReference>
<evidence type="ECO:0000313" key="4">
    <source>
        <dbReference type="Proteomes" id="UP000249341"/>
    </source>
</evidence>
<dbReference type="InterPro" id="IPR021903">
    <property type="entry name" value="DUF3515"/>
</dbReference>
<keyword evidence="2" id="KW-1133">Transmembrane helix</keyword>
<proteinExistence type="predicted"/>
<evidence type="ECO:0000256" key="1">
    <source>
        <dbReference type="SAM" id="MobiDB-lite"/>
    </source>
</evidence>
<sequence length="220" mass="23495">MLRGKPLTMVNLDTPQQTPEKKDPVKRAAAIWATAIAVPVTLLVGVLAFITIQPDNSEKSEKSQSLPVPSTAVTIDAPKLDERTATVCLAVTSQLPAKIRDLPARTVTAGHEQNAAYGEPPITVSCGVPAPVMCESLQDATPGCVPMDTELLIMNRVCWYAKSGGTGATITTMDREVPVQVTVPDHYDNPAQWANEFSDTVVKTVKSKPLDTMPSGCQIS</sequence>
<feature type="region of interest" description="Disordered" evidence="1">
    <location>
        <begin position="1"/>
        <end position="22"/>
    </location>
</feature>
<dbReference type="EMBL" id="QLMJ01000025">
    <property type="protein sequence ID" value="RAK26888.1"/>
    <property type="molecule type" value="Genomic_DNA"/>
</dbReference>
<gene>
    <name evidence="3" type="ORF">B0I29_12542</name>
</gene>